<comment type="caution">
    <text evidence="1">The sequence shown here is derived from an EMBL/GenBank/DDBJ whole genome shotgun (WGS) entry which is preliminary data.</text>
</comment>
<name>A0A0F3GVH8_9BACT</name>
<organism evidence="1 2">
    <name type="scientific">Candidatus Magnetobacterium bavaricum</name>
    <dbReference type="NCBI Taxonomy" id="29290"/>
    <lineage>
        <taxon>Bacteria</taxon>
        <taxon>Pseudomonadati</taxon>
        <taxon>Nitrospirota</taxon>
        <taxon>Thermodesulfovibrionia</taxon>
        <taxon>Thermodesulfovibrionales</taxon>
        <taxon>Candidatus Magnetobacteriaceae</taxon>
        <taxon>Candidatus Magnetobacterium</taxon>
    </lineage>
</organism>
<dbReference type="EMBL" id="LACI01000813">
    <property type="protein sequence ID" value="KJU85901.1"/>
    <property type="molecule type" value="Genomic_DNA"/>
</dbReference>
<dbReference type="AlphaFoldDB" id="A0A0F3GVH8"/>
<gene>
    <name evidence="1" type="ORF">MBAV_001905</name>
</gene>
<keyword evidence="2" id="KW-1185">Reference proteome</keyword>
<proteinExistence type="predicted"/>
<evidence type="ECO:0000313" key="1">
    <source>
        <dbReference type="EMBL" id="KJU85901.1"/>
    </source>
</evidence>
<reference evidence="1 2" key="1">
    <citation type="submission" date="2015-02" db="EMBL/GenBank/DDBJ databases">
        <title>Single-cell genomics of uncultivated deep-branching MTB reveals a conserved set of magnetosome genes.</title>
        <authorList>
            <person name="Kolinko S."/>
            <person name="Richter M."/>
            <person name="Glockner F.O."/>
            <person name="Brachmann A."/>
            <person name="Schuler D."/>
        </authorList>
    </citation>
    <scope>NUCLEOTIDE SEQUENCE [LARGE SCALE GENOMIC DNA]</scope>
    <source>
        <strain evidence="1">TM-1</strain>
    </source>
</reference>
<protein>
    <submittedName>
        <fullName evidence="1">Uncharacterized protein</fullName>
    </submittedName>
</protein>
<sequence>MSIVTKKECVRRIEEIKKRLDAIANDDLEKSILTHIAKIEELLDSAREDIPTDKEERKRRLKEIESESQLSKWFKEKLQTVEKVKEFMDGIVPKKCINYKKIDTIAKHSWPVIENSKLILPVRKLNQSRGK</sequence>
<dbReference type="Proteomes" id="UP000033423">
    <property type="component" value="Unassembled WGS sequence"/>
</dbReference>
<evidence type="ECO:0000313" key="2">
    <source>
        <dbReference type="Proteomes" id="UP000033423"/>
    </source>
</evidence>
<accession>A0A0F3GVH8</accession>